<dbReference type="PROSITE" id="PS01182">
    <property type="entry name" value="GLYCOSYL_HYDROL_F35"/>
    <property type="match status" value="1"/>
</dbReference>
<dbReference type="InterPro" id="IPR048913">
    <property type="entry name" value="BetaGal_gal-bd"/>
</dbReference>
<dbReference type="GO" id="GO:0004565">
    <property type="term" value="F:beta-galactosidase activity"/>
    <property type="evidence" value="ECO:0007669"/>
    <property type="project" value="UniProtKB-EC"/>
</dbReference>
<dbReference type="PANTHER" id="PTHR23421">
    <property type="entry name" value="BETA-GALACTOSIDASE RELATED"/>
    <property type="match status" value="1"/>
</dbReference>
<feature type="domain" description="Beta-galactosidase galactose-binding" evidence="6">
    <location>
        <begin position="491"/>
        <end position="549"/>
    </location>
</feature>
<evidence type="ECO:0000256" key="2">
    <source>
        <dbReference type="ARBA" id="ARBA00022801"/>
    </source>
</evidence>
<keyword evidence="3 7" id="KW-0326">Glycosidase</keyword>
<dbReference type="Pfam" id="PF21467">
    <property type="entry name" value="BetaGal_gal-bd"/>
    <property type="match status" value="1"/>
</dbReference>
<evidence type="ECO:0000313" key="7">
    <source>
        <dbReference type="EMBL" id="MBM7703082.1"/>
    </source>
</evidence>
<dbReference type="SUPFAM" id="SSF49785">
    <property type="entry name" value="Galactose-binding domain-like"/>
    <property type="match status" value="1"/>
</dbReference>
<organism evidence="7 8">
    <name type="scientific">Priestia iocasae</name>
    <dbReference type="NCBI Taxonomy" id="2291674"/>
    <lineage>
        <taxon>Bacteria</taxon>
        <taxon>Bacillati</taxon>
        <taxon>Bacillota</taxon>
        <taxon>Bacilli</taxon>
        <taxon>Bacillales</taxon>
        <taxon>Bacillaceae</taxon>
        <taxon>Priestia</taxon>
    </lineage>
</organism>
<evidence type="ECO:0000259" key="6">
    <source>
        <dbReference type="Pfam" id="PF21467"/>
    </source>
</evidence>
<feature type="domain" description="Beta-galactosidase 1-like first all-beta" evidence="5">
    <location>
        <begin position="364"/>
        <end position="474"/>
    </location>
</feature>
<evidence type="ECO:0000313" key="8">
    <source>
        <dbReference type="Proteomes" id="UP000809829"/>
    </source>
</evidence>
<dbReference type="Gene3D" id="3.20.20.80">
    <property type="entry name" value="Glycosidases"/>
    <property type="match status" value="1"/>
</dbReference>
<evidence type="ECO:0000259" key="4">
    <source>
        <dbReference type="Pfam" id="PF01301"/>
    </source>
</evidence>
<protein>
    <submittedName>
        <fullName evidence="7">Beta-galactosidase</fullName>
        <ecNumber evidence="7">3.2.1.23</ecNumber>
    </submittedName>
</protein>
<evidence type="ECO:0000256" key="1">
    <source>
        <dbReference type="ARBA" id="ARBA00009809"/>
    </source>
</evidence>
<dbReference type="SUPFAM" id="SSF51445">
    <property type="entry name" value="(Trans)glycosidases"/>
    <property type="match status" value="1"/>
</dbReference>
<comment type="similarity">
    <text evidence="1">Belongs to the glycosyl hydrolase 35 family.</text>
</comment>
<feature type="domain" description="Glycoside hydrolase 35 catalytic" evidence="4">
    <location>
        <begin position="9"/>
        <end position="320"/>
    </location>
</feature>
<keyword evidence="8" id="KW-1185">Reference proteome</keyword>
<accession>A0ABS2QUH7</accession>
<dbReference type="InterPro" id="IPR008979">
    <property type="entry name" value="Galactose-bd-like_sf"/>
</dbReference>
<dbReference type="Proteomes" id="UP000809829">
    <property type="component" value="Unassembled WGS sequence"/>
</dbReference>
<dbReference type="EMBL" id="JAFBFC010000003">
    <property type="protein sequence ID" value="MBM7703082.1"/>
    <property type="molecule type" value="Genomic_DNA"/>
</dbReference>
<name>A0ABS2QUH7_9BACI</name>
<dbReference type="Pfam" id="PF01301">
    <property type="entry name" value="Glyco_hydro_35"/>
    <property type="match status" value="1"/>
</dbReference>
<dbReference type="PRINTS" id="PR00742">
    <property type="entry name" value="GLHYDRLASE35"/>
</dbReference>
<dbReference type="InterPro" id="IPR017853">
    <property type="entry name" value="GH"/>
</dbReference>
<reference evidence="7 8" key="1">
    <citation type="submission" date="2021-01" db="EMBL/GenBank/DDBJ databases">
        <title>Genomic Encyclopedia of Type Strains, Phase IV (KMG-IV): sequencing the most valuable type-strain genomes for metagenomic binning, comparative biology and taxonomic classification.</title>
        <authorList>
            <person name="Goeker M."/>
        </authorList>
    </citation>
    <scope>NUCLEOTIDE SEQUENCE [LARGE SCALE GENOMIC DNA]</scope>
    <source>
        <strain evidence="7 8">DSM 104297</strain>
    </source>
</reference>
<dbReference type="InterPro" id="IPR031330">
    <property type="entry name" value="Gly_Hdrlase_35_cat"/>
</dbReference>
<dbReference type="PIRSF" id="PIRSF006336">
    <property type="entry name" value="B-gal"/>
    <property type="match status" value="1"/>
</dbReference>
<proteinExistence type="inferred from homology"/>
<dbReference type="InterPro" id="IPR048912">
    <property type="entry name" value="BetaGal1-like_ABD1"/>
</dbReference>
<dbReference type="InterPro" id="IPR026283">
    <property type="entry name" value="B-gal_1-like"/>
</dbReference>
<dbReference type="Gene3D" id="2.60.120.260">
    <property type="entry name" value="Galactose-binding domain-like"/>
    <property type="match status" value="2"/>
</dbReference>
<keyword evidence="2 7" id="KW-0378">Hydrolase</keyword>
<dbReference type="EC" id="3.2.1.23" evidence="7"/>
<comment type="caution">
    <text evidence="7">The sequence shown here is derived from an EMBL/GenBank/DDBJ whole genome shotgun (WGS) entry which is preliminary data.</text>
</comment>
<dbReference type="RefSeq" id="WP_205186577.1">
    <property type="nucleotide sequence ID" value="NZ_JAFBFC010000003.1"/>
</dbReference>
<evidence type="ECO:0000256" key="3">
    <source>
        <dbReference type="ARBA" id="ARBA00023295"/>
    </source>
</evidence>
<dbReference type="InterPro" id="IPR001944">
    <property type="entry name" value="Glycoside_Hdrlase_35"/>
</dbReference>
<dbReference type="InterPro" id="IPR019801">
    <property type="entry name" value="Glyco_hydro_35_CS"/>
</dbReference>
<gene>
    <name evidence="7" type="ORF">JOC83_001929</name>
</gene>
<evidence type="ECO:0000259" key="5">
    <source>
        <dbReference type="Pfam" id="PF21317"/>
    </source>
</evidence>
<dbReference type="Pfam" id="PF21317">
    <property type="entry name" value="BetaGal_ABD_1"/>
    <property type="match status" value="1"/>
</dbReference>
<sequence>MLQVRDNHFLLNNESFQLLSGALHYFRIVPEYWEDRLLKMKACGLNTVETYVPWNVHEPKKGEFQFDGLADLEAFIQKAEKLGMYVIVRPSPYICAEWEFGGLPGWLLKEKDIELRCSHPSYLKHIEDYYDVLIPKIVPHLSTNGGPIIAVQIENEYGGYGNDAHYMSFMKEALVSRGIDVLLFTSDGPDMIKSGSLPDVLTTLNFGSRSGEAFQTLEAFKPNSPRLCAEFWIGWFDHWGGEHHTRDGEDAARVLDDMLKVGASVNFYMFHGGTNFGFYNGANHYEMYSPTITSYDYDALLTESGDMTDKYNKVKEVMSRYVELPELDIPKIPKKAYGTVELQEQVSLFDTLSLISEKVTHAYPLAMEQLNQNFGFTLYKTTVAFQGTVELDITPIRDRAFIYVNGMYQQTIYRNDQEKMVSLQLNQEENVIELLVENMGRVNYGKHLKDAKGIIGPLWINNQYVFEWDMYPIELHTLPTTFHVGTDERYPRFYRGTLEVDELADTFIELKGWTKGNVFVNGFNLGRYWSVGPQETLYVPGPLLNKGTNEVIVLELEGNETNIITFTDTPKLGK</sequence>